<feature type="transmembrane region" description="Helical" evidence="1">
    <location>
        <begin position="35"/>
        <end position="53"/>
    </location>
</feature>
<keyword evidence="1" id="KW-0812">Transmembrane</keyword>
<gene>
    <name evidence="2" type="ORF">WICMUC_005424</name>
</gene>
<accession>A0A9P8P948</accession>
<keyword evidence="3" id="KW-1185">Reference proteome</keyword>
<reference evidence="2" key="1">
    <citation type="journal article" date="2021" name="Open Biol.">
        <title>Shared evolutionary footprints suggest mitochondrial oxidative damage underlies multiple complex I losses in fungi.</title>
        <authorList>
            <person name="Schikora-Tamarit M.A."/>
            <person name="Marcet-Houben M."/>
            <person name="Nosek J."/>
            <person name="Gabaldon T."/>
        </authorList>
    </citation>
    <scope>NUCLEOTIDE SEQUENCE</scope>
    <source>
        <strain evidence="2">CBS6341</strain>
    </source>
</reference>
<comment type="caution">
    <text evidence="2">The sequence shown here is derived from an EMBL/GenBank/DDBJ whole genome shotgun (WGS) entry which is preliminary data.</text>
</comment>
<dbReference type="OrthoDB" id="10561641at2759"/>
<evidence type="ECO:0000313" key="2">
    <source>
        <dbReference type="EMBL" id="KAH3667077.1"/>
    </source>
</evidence>
<organism evidence="2 3">
    <name type="scientific">Wickerhamomyces mucosus</name>
    <dbReference type="NCBI Taxonomy" id="1378264"/>
    <lineage>
        <taxon>Eukaryota</taxon>
        <taxon>Fungi</taxon>
        <taxon>Dikarya</taxon>
        <taxon>Ascomycota</taxon>
        <taxon>Saccharomycotina</taxon>
        <taxon>Saccharomycetes</taxon>
        <taxon>Phaffomycetales</taxon>
        <taxon>Wickerhamomycetaceae</taxon>
        <taxon>Wickerhamomyces</taxon>
    </lineage>
</organism>
<keyword evidence="1" id="KW-1133">Transmembrane helix</keyword>
<protein>
    <submittedName>
        <fullName evidence="2">Uncharacterized protein</fullName>
    </submittedName>
</protein>
<name>A0A9P8P948_9ASCO</name>
<dbReference type="Proteomes" id="UP000769528">
    <property type="component" value="Unassembled WGS sequence"/>
</dbReference>
<evidence type="ECO:0000256" key="1">
    <source>
        <dbReference type="SAM" id="Phobius"/>
    </source>
</evidence>
<reference evidence="2" key="2">
    <citation type="submission" date="2021-01" db="EMBL/GenBank/DDBJ databases">
        <authorList>
            <person name="Schikora-Tamarit M.A."/>
        </authorList>
    </citation>
    <scope>NUCLEOTIDE SEQUENCE</scope>
    <source>
        <strain evidence="2">CBS6341</strain>
    </source>
</reference>
<dbReference type="EMBL" id="JAEUBF010001392">
    <property type="protein sequence ID" value="KAH3667077.1"/>
    <property type="molecule type" value="Genomic_DNA"/>
</dbReference>
<keyword evidence="1" id="KW-0472">Membrane</keyword>
<proteinExistence type="predicted"/>
<evidence type="ECO:0000313" key="3">
    <source>
        <dbReference type="Proteomes" id="UP000769528"/>
    </source>
</evidence>
<dbReference type="AlphaFoldDB" id="A0A9P8P948"/>
<sequence length="140" mass="16197">MPLYPRQNGLPRPYNLQYSKKSSFSKYLNTPMKKYLAYFIILSTMGLLVYTITSISRIKESDISVNLDHDRIQKQKLQLKQKTQLKNEQIIDNTESQITNQVIQSIQPDSKISKIIKEIENDNSKLEIGKSIANKANHLL</sequence>